<keyword evidence="2" id="KW-0813">Transport</keyword>
<dbReference type="Gene3D" id="1.20.1720.10">
    <property type="entry name" value="Multidrug resistance protein D"/>
    <property type="match status" value="1"/>
</dbReference>
<dbReference type="Pfam" id="PF07690">
    <property type="entry name" value="MFS_1"/>
    <property type="match status" value="1"/>
</dbReference>
<evidence type="ECO:0000256" key="5">
    <source>
        <dbReference type="ARBA" id="ARBA00023136"/>
    </source>
</evidence>
<dbReference type="GO" id="GO:0022857">
    <property type="term" value="F:transmembrane transporter activity"/>
    <property type="evidence" value="ECO:0007669"/>
    <property type="project" value="InterPro"/>
</dbReference>
<dbReference type="FunFam" id="1.20.1250.20:FF:000196">
    <property type="entry name" value="MFS toxin efflux pump (AflT)"/>
    <property type="match status" value="1"/>
</dbReference>
<feature type="transmembrane region" description="Helical" evidence="7">
    <location>
        <begin position="125"/>
        <end position="144"/>
    </location>
</feature>
<feature type="region of interest" description="Disordered" evidence="6">
    <location>
        <begin position="1"/>
        <end position="39"/>
    </location>
</feature>
<keyword evidence="3 7" id="KW-0812">Transmembrane</keyword>
<dbReference type="InterPro" id="IPR011701">
    <property type="entry name" value="MFS"/>
</dbReference>
<organism evidence="9 10">
    <name type="scientific">Thermothielavioides terrestris</name>
    <dbReference type="NCBI Taxonomy" id="2587410"/>
    <lineage>
        <taxon>Eukaryota</taxon>
        <taxon>Fungi</taxon>
        <taxon>Dikarya</taxon>
        <taxon>Ascomycota</taxon>
        <taxon>Pezizomycotina</taxon>
        <taxon>Sordariomycetes</taxon>
        <taxon>Sordariomycetidae</taxon>
        <taxon>Sordariales</taxon>
        <taxon>Chaetomiaceae</taxon>
        <taxon>Thermothielavioides</taxon>
    </lineage>
</organism>
<feature type="transmembrane region" description="Helical" evidence="7">
    <location>
        <begin position="215"/>
        <end position="233"/>
    </location>
</feature>
<dbReference type="EMBL" id="OUUZ01000001">
    <property type="protein sequence ID" value="SPQ19230.1"/>
    <property type="molecule type" value="Genomic_DNA"/>
</dbReference>
<evidence type="ECO:0000259" key="8">
    <source>
        <dbReference type="PROSITE" id="PS50850"/>
    </source>
</evidence>
<feature type="transmembrane region" description="Helical" evidence="7">
    <location>
        <begin position="359"/>
        <end position="380"/>
    </location>
</feature>
<dbReference type="AlphaFoldDB" id="A0A446B9M2"/>
<feature type="transmembrane region" description="Helical" evidence="7">
    <location>
        <begin position="326"/>
        <end position="347"/>
    </location>
</feature>
<dbReference type="PANTHER" id="PTHR23501">
    <property type="entry name" value="MAJOR FACILITATOR SUPERFAMILY"/>
    <property type="match status" value="1"/>
</dbReference>
<feature type="transmembrane region" description="Helical" evidence="7">
    <location>
        <begin position="186"/>
        <end position="209"/>
    </location>
</feature>
<evidence type="ECO:0000256" key="2">
    <source>
        <dbReference type="ARBA" id="ARBA00022448"/>
    </source>
</evidence>
<keyword evidence="4 7" id="KW-1133">Transmembrane helix</keyword>
<name>A0A446B9M2_9PEZI</name>
<gene>
    <name evidence="9" type="ORF">TT172_LOCUS1649</name>
</gene>
<feature type="transmembrane region" description="Helical" evidence="7">
    <location>
        <begin position="254"/>
        <end position="273"/>
    </location>
</feature>
<feature type="transmembrane region" description="Helical" evidence="7">
    <location>
        <begin position="150"/>
        <end position="174"/>
    </location>
</feature>
<feature type="compositionally biased region" description="Basic and acidic residues" evidence="6">
    <location>
        <begin position="1"/>
        <end position="10"/>
    </location>
</feature>
<comment type="subcellular location">
    <subcellularLocation>
        <location evidence="1">Membrane</location>
        <topology evidence="1">Multi-pass membrane protein</topology>
    </subcellularLocation>
</comment>
<evidence type="ECO:0000256" key="3">
    <source>
        <dbReference type="ARBA" id="ARBA00022692"/>
    </source>
</evidence>
<feature type="transmembrane region" description="Helical" evidence="7">
    <location>
        <begin position="285"/>
        <end position="305"/>
    </location>
</feature>
<dbReference type="InterPro" id="IPR020846">
    <property type="entry name" value="MFS_dom"/>
</dbReference>
<keyword evidence="5 7" id="KW-0472">Membrane</keyword>
<accession>A0A446B9M2</accession>
<reference evidence="9 10" key="1">
    <citation type="submission" date="2018-04" db="EMBL/GenBank/DDBJ databases">
        <authorList>
            <person name="Huttner S."/>
            <person name="Dainat J."/>
        </authorList>
    </citation>
    <scope>NUCLEOTIDE SEQUENCE [LARGE SCALE GENOMIC DNA]</scope>
</reference>
<feature type="transmembrane region" description="Helical" evidence="7">
    <location>
        <begin position="57"/>
        <end position="83"/>
    </location>
</feature>
<evidence type="ECO:0000313" key="10">
    <source>
        <dbReference type="Proteomes" id="UP000289323"/>
    </source>
</evidence>
<dbReference type="FunFam" id="1.20.1720.10:FF:000012">
    <property type="entry name" value="MFS toxin efflux pump (AflT)"/>
    <property type="match status" value="1"/>
</dbReference>
<evidence type="ECO:0000256" key="4">
    <source>
        <dbReference type="ARBA" id="ARBA00022989"/>
    </source>
</evidence>
<feature type="transmembrane region" description="Helical" evidence="7">
    <location>
        <begin position="387"/>
        <end position="407"/>
    </location>
</feature>
<feature type="compositionally biased region" description="Basic and acidic residues" evidence="6">
    <location>
        <begin position="563"/>
        <end position="575"/>
    </location>
</feature>
<feature type="transmembrane region" description="Helical" evidence="7">
    <location>
        <begin position="95"/>
        <end position="113"/>
    </location>
</feature>
<dbReference type="GO" id="GO:0005886">
    <property type="term" value="C:plasma membrane"/>
    <property type="evidence" value="ECO:0007669"/>
    <property type="project" value="TreeGrafter"/>
</dbReference>
<dbReference type="Proteomes" id="UP000289323">
    <property type="component" value="Unassembled WGS sequence"/>
</dbReference>
<evidence type="ECO:0000256" key="1">
    <source>
        <dbReference type="ARBA" id="ARBA00004141"/>
    </source>
</evidence>
<feature type="domain" description="Major facilitator superfamily (MFS) profile" evidence="8">
    <location>
        <begin position="60"/>
        <end position="551"/>
    </location>
</feature>
<dbReference type="PROSITE" id="PS50850">
    <property type="entry name" value="MFS"/>
    <property type="match status" value="1"/>
</dbReference>
<dbReference type="InterPro" id="IPR036259">
    <property type="entry name" value="MFS_trans_sf"/>
</dbReference>
<proteinExistence type="predicted"/>
<feature type="region of interest" description="Disordered" evidence="6">
    <location>
        <begin position="549"/>
        <end position="575"/>
    </location>
</feature>
<dbReference type="PRINTS" id="PR01036">
    <property type="entry name" value="TCRTETB"/>
</dbReference>
<dbReference type="SUPFAM" id="SSF103473">
    <property type="entry name" value="MFS general substrate transporter"/>
    <property type="match status" value="1"/>
</dbReference>
<evidence type="ECO:0000313" key="9">
    <source>
        <dbReference type="EMBL" id="SPQ19230.1"/>
    </source>
</evidence>
<dbReference type="CDD" id="cd17502">
    <property type="entry name" value="MFS_Azr1_MDR_like"/>
    <property type="match status" value="1"/>
</dbReference>
<protein>
    <submittedName>
        <fullName evidence="9">5349d7e6-3784-432f-ba95-b48561c079d8</fullName>
    </submittedName>
</protein>
<evidence type="ECO:0000256" key="6">
    <source>
        <dbReference type="SAM" id="MobiDB-lite"/>
    </source>
</evidence>
<sequence length="575" mass="60968">MLSSEQEKEAGLPPAAPKDGEPPADTIPTSSDEKATATAQNQGNTTLEMVYPSGLKLALLMTSTFISMFLVALDRLIVSTAIPQITNEFTSAGDIGWYGTAYLLTSCAFQLVFGKLYTVFAVKTVFLGSIVLFEVGSAVCGAAPNSIAFIFGRAIAGVGPGGISAGIIVIITYAVPLQQRPQYQGFFGAVFGVSSVLGPLVGGAFTTNVTWRWCFYLNLPFGGAVILFVFLLLHIPERPETKVPLKEKLRQLNAIGLVFLLPGVVCLCLALQWGGTIYAWSEGRIIALLVLAFALLIGFALVQIWKPTQATVPPPIISQRSIASGFLVSSCVGSHMMLIVYYLPIWFQAIKGDSAVSSGIHILPMVIPLVVASIVTGILVSRIGYYTPFMIFGVCLTAVGAGLFTTFDATATSKGKWIGYQILYGFGIGTSAQAPNMAAQTVLPRVDVAIGASVMFFGQQLFGSVFTTVGQNVLDNQLANRLASIVPGINPKLIQGSGATELLQHIPPSSYAAALVAYNDSLRVCFRVALIMACLSIPCALAMEWRSVKKKPQPPNDGGDGARAAEEGKQEKASA</sequence>
<dbReference type="PANTHER" id="PTHR23501:SF153">
    <property type="entry name" value="AFLATOXIN EFFLUX PUMP, PUTATIVE-RELATED"/>
    <property type="match status" value="1"/>
</dbReference>
<evidence type="ECO:0000256" key="7">
    <source>
        <dbReference type="SAM" id="Phobius"/>
    </source>
</evidence>
<dbReference type="Gene3D" id="1.20.1250.20">
    <property type="entry name" value="MFS general substrate transporter like domains"/>
    <property type="match status" value="1"/>
</dbReference>